<dbReference type="PROSITE" id="PS50262">
    <property type="entry name" value="G_PROTEIN_RECEP_F1_2"/>
    <property type="match status" value="1"/>
</dbReference>
<feature type="transmembrane region" description="Helical" evidence="11">
    <location>
        <begin position="82"/>
        <end position="104"/>
    </location>
</feature>
<feature type="transmembrane region" description="Helical" evidence="11">
    <location>
        <begin position="263"/>
        <end position="285"/>
    </location>
</feature>
<evidence type="ECO:0000313" key="13">
    <source>
        <dbReference type="Proteomes" id="UP000694923"/>
    </source>
</evidence>
<sequence length="310" mass="35393">MATRDLVMGIMFLFQTTFGILGNYSLYHYIFFYFKGCRVRFTDLILKHLTVANFLVIVFKGVPHTMKAFGLKIFLSDFGCKFVLYILRVGRGVSMSSTCLLSLFQAMTISLRKSRWPELKAQALKCTGSCIILCWILYTLVNIIFLLYITSKGNKNITKEKNLGYCSGIGHNKITQSLLATLLTFPDVVCLGLMLWASIYMVFILYRHKQRVQHIHRNSISPRSSPETRATQTILALVSTFVFFYTLSSLLSIYLALSDNPSWWLLHTTALSALCFPTVSPFLILSHDSRVSRLCSACCRRNTQFPEVFR</sequence>
<evidence type="ECO:0000256" key="11">
    <source>
        <dbReference type="RuleBase" id="RU364061"/>
    </source>
</evidence>
<evidence type="ECO:0000256" key="4">
    <source>
        <dbReference type="ARBA" id="ARBA00022507"/>
    </source>
</evidence>
<evidence type="ECO:0000256" key="10">
    <source>
        <dbReference type="ARBA" id="ARBA00023224"/>
    </source>
</evidence>
<evidence type="ECO:0000259" key="12">
    <source>
        <dbReference type="PROSITE" id="PS50262"/>
    </source>
</evidence>
<feature type="transmembrane region" description="Helical" evidence="11">
    <location>
        <begin position="124"/>
        <end position="149"/>
    </location>
</feature>
<dbReference type="InterPro" id="IPR004072">
    <property type="entry name" value="Vmron_rcpt_1"/>
</dbReference>
<keyword evidence="3 11" id="KW-1003">Cell membrane</keyword>
<evidence type="ECO:0000256" key="8">
    <source>
        <dbReference type="ARBA" id="ARBA00023136"/>
    </source>
</evidence>
<keyword evidence="9 11" id="KW-0675">Receptor</keyword>
<feature type="transmembrane region" description="Helical" evidence="11">
    <location>
        <begin position="44"/>
        <end position="62"/>
    </location>
</feature>
<evidence type="ECO:0000256" key="5">
    <source>
        <dbReference type="ARBA" id="ARBA00022692"/>
    </source>
</evidence>
<evidence type="ECO:0000256" key="9">
    <source>
        <dbReference type="ARBA" id="ARBA00023170"/>
    </source>
</evidence>
<name>A0ABM0SJ11_GALVR</name>
<keyword evidence="10 11" id="KW-0807">Transducer</keyword>
<comment type="subcellular location">
    <subcellularLocation>
        <location evidence="1 11">Cell membrane</location>
        <topology evidence="1 11">Multi-pass membrane protein</topology>
    </subcellularLocation>
</comment>
<comment type="similarity">
    <text evidence="2 11">Belongs to the G-protein coupled receptor 1 family.</text>
</comment>
<accession>A0ABM0SJ11</accession>
<evidence type="ECO:0000256" key="3">
    <source>
        <dbReference type="ARBA" id="ARBA00022475"/>
    </source>
</evidence>
<reference evidence="14" key="1">
    <citation type="submission" date="2025-08" db="UniProtKB">
        <authorList>
            <consortium name="RefSeq"/>
        </authorList>
    </citation>
    <scope>IDENTIFICATION</scope>
</reference>
<feature type="transmembrane region" description="Helical" evidence="11">
    <location>
        <begin position="6"/>
        <end position="32"/>
    </location>
</feature>
<dbReference type="Gene3D" id="1.20.1070.10">
    <property type="entry name" value="Rhodopsin 7-helix transmembrane proteins"/>
    <property type="match status" value="1"/>
</dbReference>
<dbReference type="Pfam" id="PF03402">
    <property type="entry name" value="V1R"/>
    <property type="match status" value="1"/>
</dbReference>
<evidence type="ECO:0000256" key="7">
    <source>
        <dbReference type="ARBA" id="ARBA00023040"/>
    </source>
</evidence>
<proteinExistence type="inferred from homology"/>
<keyword evidence="7 11" id="KW-0297">G-protein coupled receptor</keyword>
<dbReference type="PRINTS" id="PR01534">
    <property type="entry name" value="VOMERONASL1R"/>
</dbReference>
<evidence type="ECO:0000256" key="2">
    <source>
        <dbReference type="ARBA" id="ARBA00010663"/>
    </source>
</evidence>
<dbReference type="Proteomes" id="UP000694923">
    <property type="component" value="Unplaced"/>
</dbReference>
<dbReference type="InterPro" id="IPR017452">
    <property type="entry name" value="GPCR_Rhodpsn_7TM"/>
</dbReference>
<organism evidence="13 14">
    <name type="scientific">Galeopterus variegatus</name>
    <name type="common">Malayan flying lemur</name>
    <name type="synonym">Cynocephalus variegatus</name>
    <dbReference type="NCBI Taxonomy" id="482537"/>
    <lineage>
        <taxon>Eukaryota</taxon>
        <taxon>Metazoa</taxon>
        <taxon>Chordata</taxon>
        <taxon>Craniata</taxon>
        <taxon>Vertebrata</taxon>
        <taxon>Euteleostomi</taxon>
        <taxon>Mammalia</taxon>
        <taxon>Eutheria</taxon>
        <taxon>Euarchontoglires</taxon>
        <taxon>Dermoptera</taxon>
        <taxon>Cynocephalidae</taxon>
        <taxon>Galeopterus</taxon>
    </lineage>
</organism>
<keyword evidence="6 11" id="KW-1133">Transmembrane helix</keyword>
<protein>
    <recommendedName>
        <fullName evidence="11">Vomeronasal type-1 receptor</fullName>
    </recommendedName>
</protein>
<feature type="transmembrane region" description="Helical" evidence="11">
    <location>
        <begin position="233"/>
        <end position="257"/>
    </location>
</feature>
<keyword evidence="13" id="KW-1185">Reference proteome</keyword>
<dbReference type="SUPFAM" id="SSF81321">
    <property type="entry name" value="Family A G protein-coupled receptor-like"/>
    <property type="match status" value="1"/>
</dbReference>
<feature type="domain" description="G-protein coupled receptors family 1 profile" evidence="12">
    <location>
        <begin position="22"/>
        <end position="284"/>
    </location>
</feature>
<evidence type="ECO:0000256" key="1">
    <source>
        <dbReference type="ARBA" id="ARBA00004651"/>
    </source>
</evidence>
<keyword evidence="5 11" id="KW-0812">Transmembrane</keyword>
<dbReference type="CDD" id="cd13949">
    <property type="entry name" value="7tm_V1R_pheromone"/>
    <property type="match status" value="1"/>
</dbReference>
<keyword evidence="8 11" id="KW-0472">Membrane</keyword>
<dbReference type="RefSeq" id="XP_008592852.1">
    <property type="nucleotide sequence ID" value="XM_008594630.1"/>
</dbReference>
<evidence type="ECO:0000313" key="14">
    <source>
        <dbReference type="RefSeq" id="XP_008592852.1"/>
    </source>
</evidence>
<feature type="transmembrane region" description="Helical" evidence="11">
    <location>
        <begin position="185"/>
        <end position="206"/>
    </location>
</feature>
<dbReference type="PANTHER" id="PTHR24062">
    <property type="entry name" value="VOMERONASAL TYPE-1 RECEPTOR"/>
    <property type="match status" value="1"/>
</dbReference>
<gene>
    <name evidence="14" type="primary">LOC103610466</name>
</gene>
<evidence type="ECO:0000256" key="6">
    <source>
        <dbReference type="ARBA" id="ARBA00022989"/>
    </source>
</evidence>
<dbReference type="GeneID" id="103610466"/>
<keyword evidence="4 11" id="KW-0589">Pheromone response</keyword>